<dbReference type="Pfam" id="PF08448">
    <property type="entry name" value="PAS_4"/>
    <property type="match status" value="1"/>
</dbReference>
<dbReference type="KEGG" id="manq:L1994_01385"/>
<dbReference type="InterPro" id="IPR052162">
    <property type="entry name" value="Sensor_kinase/Photoreceptor"/>
</dbReference>
<keyword evidence="13" id="KW-1185">Reference proteome</keyword>
<dbReference type="SMART" id="SM00065">
    <property type="entry name" value="GAF"/>
    <property type="match status" value="1"/>
</dbReference>
<evidence type="ECO:0000256" key="1">
    <source>
        <dbReference type="ARBA" id="ARBA00000085"/>
    </source>
</evidence>
<keyword evidence="5" id="KW-0418">Kinase</keyword>
<dbReference type="InterPro" id="IPR000014">
    <property type="entry name" value="PAS"/>
</dbReference>
<keyword evidence="3 6" id="KW-0597">Phosphoprotein</keyword>
<dbReference type="EMBL" id="CP091092">
    <property type="protein sequence ID" value="WFN37077.1"/>
    <property type="molecule type" value="Genomic_DNA"/>
</dbReference>
<dbReference type="InterPro" id="IPR003018">
    <property type="entry name" value="GAF"/>
</dbReference>
<evidence type="ECO:0000259" key="10">
    <source>
        <dbReference type="PROSITE" id="PS50112"/>
    </source>
</evidence>
<dbReference type="SUPFAM" id="SSF55785">
    <property type="entry name" value="PYP-like sensor domain (PAS domain)"/>
    <property type="match status" value="6"/>
</dbReference>
<sequence length="1305" mass="147079">MPEIINLIYVDDEPALLEIAKIFLERTGEFQVNTYTSVQEALDSASIGECDVIISDYQMPGMNGIAFLKEVRNKFGDIPFILFTGHGREEVVIDAINNGADFYLQKGGEPKSQFAELSHKIKQAYRRSHAEDELSDSKRRLLDIIDFLPDATFAIDTNGVVIAWNRSIEDLTGVSATSILGKGNFEYSKAVYGEKRPMMIDLLNESNETILQYYSNVFRNGSTITGETVLKIPNGKNLSVLGKACLLYNQKGEVTGAIESIRDITELKEAESELLRSRERYHDLLNATDLIQSVDPKGRFLFVNNTWLETLGYKEYELEDITLFDVIHPESLKHCKETFSRVMSGETIELIDAVFKKKTGEKVFVQGMATCKISNNIPQYTRGIFKDVTHIKETETALIESEQKFRGIFEHSPYPIAINNHPDNKFIEVNKSFLELSGYSKEDIIGKDPIRLGLISMSDALKLVSKRIFAGKVENVPLAINLKDGRKIHVVFSSVSLKLGDKTVVLTLAAETTKLKRVEEELLKINEELSAAYEELTATEEELRKKYIELAKSEDELRASEEKFRSLVEYSLDGIIIADFSGNVLFINKAIADIVKIPYPDSTGYDLNLIDYVSPDSLQEVLNDLKNVRTGNDAYPVSYKILTKNKDEIWVECIGKKISYLNTDAIFVSVRDVTDRKIAEEKLQNSENKFVTLFDKSPLPLTLVEAKTGIFSDVSDVFLRNTGYCREELVGKKNEDIGLFVDPAEAEAFTTSVREKGFVNGMVIKCRIKNGNIATCKFHSAIVLMNQQPYLLSSVEDITEKRKEEEAFEALVRSMIGTTGLDSLKIITKNINSLLDADLVGIGKFQPDGNTVKLKSITSDIKDFEYSFNSAGNPCENLKNNGFTFYQDNISEIFPESRFLKIHNIRGYIGTPLKNSHGDTIGVLEILSKKPLLINKSIRDIIEIIAVKAASELERTAIENELSESEKKYHTIVDRSSDMIGIIDKDKRLVYASPASLEIFGYTPEEFTGKTEIFAAKNIFSDSFKDFMKTVAISEEGISSENEFEVQRKDKSKAYVNLKVLPIIKDGVFNGAQIRIQDITEKKISEKALKAANKKLKLLSGITRHDIKNQLMAMKGYVQIIEMKNNESSDNKFLSGIISSIDNIRDMIDFTKEYEDIGVNIPSWFNIEDIVWKSAETFSNADFSIKNNIPKDLRIFSDPLIEKVFYNLIDNAVRHETGASEIEFFVEEADEDLIIVCSDNGKGISTEDKERIFESGYGKNTGFGLYISRDILEITDLSIKETGEEGSGARFEIHVPHNQYYFVQE</sequence>
<dbReference type="InterPro" id="IPR011006">
    <property type="entry name" value="CheY-like_superfamily"/>
</dbReference>
<dbReference type="InterPro" id="IPR003661">
    <property type="entry name" value="HisK_dim/P_dom"/>
</dbReference>
<dbReference type="Pfam" id="PF00072">
    <property type="entry name" value="Response_reg"/>
    <property type="match status" value="1"/>
</dbReference>
<comment type="catalytic activity">
    <reaction evidence="1">
        <text>ATP + protein L-histidine = ADP + protein N-phospho-L-histidine.</text>
        <dbReference type="EC" id="2.7.13.3"/>
    </reaction>
</comment>
<dbReference type="PANTHER" id="PTHR43304">
    <property type="entry name" value="PHYTOCHROME-LIKE PROTEIN CPH1"/>
    <property type="match status" value="1"/>
</dbReference>
<dbReference type="SUPFAM" id="SSF55874">
    <property type="entry name" value="ATPase domain of HSP90 chaperone/DNA topoisomerase II/histidine kinase"/>
    <property type="match status" value="1"/>
</dbReference>
<dbReference type="RefSeq" id="WP_278099915.1">
    <property type="nucleotide sequence ID" value="NZ_CP091092.1"/>
</dbReference>
<feature type="domain" description="PAS" evidence="10">
    <location>
        <begin position="277"/>
        <end position="346"/>
    </location>
</feature>
<dbReference type="PROSITE" id="PS50113">
    <property type="entry name" value="PAC"/>
    <property type="match status" value="1"/>
</dbReference>
<dbReference type="CDD" id="cd00075">
    <property type="entry name" value="HATPase"/>
    <property type="match status" value="1"/>
</dbReference>
<dbReference type="Pfam" id="PF02518">
    <property type="entry name" value="HATPase_c"/>
    <property type="match status" value="1"/>
</dbReference>
<dbReference type="CDD" id="cd00156">
    <property type="entry name" value="REC"/>
    <property type="match status" value="1"/>
</dbReference>
<feature type="domain" description="PAS" evidence="10">
    <location>
        <begin position="965"/>
        <end position="1014"/>
    </location>
</feature>
<dbReference type="SMART" id="SM00448">
    <property type="entry name" value="REC"/>
    <property type="match status" value="1"/>
</dbReference>
<dbReference type="Gene3D" id="3.40.50.2300">
    <property type="match status" value="1"/>
</dbReference>
<evidence type="ECO:0000256" key="6">
    <source>
        <dbReference type="PROSITE-ProRule" id="PRU00169"/>
    </source>
</evidence>
<dbReference type="InterPro" id="IPR005467">
    <property type="entry name" value="His_kinase_dom"/>
</dbReference>
<feature type="modified residue" description="4-aspartylphosphate" evidence="6">
    <location>
        <position position="56"/>
    </location>
</feature>
<feature type="domain" description="PAC" evidence="11">
    <location>
        <begin position="224"/>
        <end position="276"/>
    </location>
</feature>
<dbReference type="InterPro" id="IPR013656">
    <property type="entry name" value="PAS_4"/>
</dbReference>
<dbReference type="InterPro" id="IPR001610">
    <property type="entry name" value="PAC"/>
</dbReference>
<feature type="domain" description="Histidine kinase" evidence="8">
    <location>
        <begin position="1102"/>
        <end position="1299"/>
    </location>
</feature>
<dbReference type="PROSITE" id="PS50109">
    <property type="entry name" value="HIS_KIN"/>
    <property type="match status" value="1"/>
</dbReference>
<dbReference type="InterPro" id="IPR003594">
    <property type="entry name" value="HATPase_dom"/>
</dbReference>
<dbReference type="CDD" id="cd00130">
    <property type="entry name" value="PAS"/>
    <property type="match status" value="5"/>
</dbReference>
<feature type="coiled-coil region" evidence="7">
    <location>
        <begin position="508"/>
        <end position="563"/>
    </location>
</feature>
<evidence type="ECO:0000259" key="11">
    <source>
        <dbReference type="PROSITE" id="PS50113"/>
    </source>
</evidence>
<evidence type="ECO:0000256" key="4">
    <source>
        <dbReference type="ARBA" id="ARBA00022679"/>
    </source>
</evidence>
<dbReference type="SUPFAM" id="SSF55781">
    <property type="entry name" value="GAF domain-like"/>
    <property type="match status" value="1"/>
</dbReference>
<dbReference type="Gene3D" id="3.30.450.40">
    <property type="match status" value="1"/>
</dbReference>
<feature type="domain" description="PAS" evidence="10">
    <location>
        <begin position="401"/>
        <end position="450"/>
    </location>
</feature>
<dbReference type="GeneID" id="79949007"/>
<dbReference type="PROSITE" id="PS50110">
    <property type="entry name" value="RESPONSE_REGULATORY"/>
    <property type="match status" value="1"/>
</dbReference>
<evidence type="ECO:0000313" key="13">
    <source>
        <dbReference type="Proteomes" id="UP001218895"/>
    </source>
</evidence>
<dbReference type="Pfam" id="PF13426">
    <property type="entry name" value="PAS_9"/>
    <property type="match status" value="4"/>
</dbReference>
<dbReference type="CDD" id="cd00082">
    <property type="entry name" value="HisKA"/>
    <property type="match status" value="1"/>
</dbReference>
<gene>
    <name evidence="12" type="ORF">L1994_01385</name>
</gene>
<dbReference type="InterPro" id="IPR035965">
    <property type="entry name" value="PAS-like_dom_sf"/>
</dbReference>
<accession>A0AAF0JMF3</accession>
<reference evidence="12" key="1">
    <citation type="submission" date="2022-01" db="EMBL/GenBank/DDBJ databases">
        <title>Complete genome of Methanomicrobium antiquum DSM 21220.</title>
        <authorList>
            <person name="Chen S.-C."/>
            <person name="You Y.-T."/>
            <person name="Zhou Y.-Z."/>
            <person name="Lai M.-C."/>
        </authorList>
    </citation>
    <scope>NUCLEOTIDE SEQUENCE</scope>
    <source>
        <strain evidence="12">DSM 21220</strain>
    </source>
</reference>
<keyword evidence="7" id="KW-0175">Coiled coil</keyword>
<evidence type="ECO:0000256" key="7">
    <source>
        <dbReference type="SAM" id="Coils"/>
    </source>
</evidence>
<organism evidence="12 13">
    <name type="scientific">Methanomicrobium antiquum</name>
    <dbReference type="NCBI Taxonomy" id="487686"/>
    <lineage>
        <taxon>Archaea</taxon>
        <taxon>Methanobacteriati</taxon>
        <taxon>Methanobacteriota</taxon>
        <taxon>Stenosarchaea group</taxon>
        <taxon>Methanomicrobia</taxon>
        <taxon>Methanomicrobiales</taxon>
        <taxon>Methanomicrobiaceae</taxon>
        <taxon>Methanomicrobium</taxon>
    </lineage>
</organism>
<keyword evidence="4" id="KW-0808">Transferase</keyword>
<dbReference type="InterPro" id="IPR029016">
    <property type="entry name" value="GAF-like_dom_sf"/>
</dbReference>
<dbReference type="SMART" id="SM00387">
    <property type="entry name" value="HATPase_c"/>
    <property type="match status" value="1"/>
</dbReference>
<dbReference type="SMART" id="SM00091">
    <property type="entry name" value="PAS"/>
    <property type="match status" value="6"/>
</dbReference>
<dbReference type="Gene3D" id="3.30.565.10">
    <property type="entry name" value="Histidine kinase-like ATPase, C-terminal domain"/>
    <property type="match status" value="1"/>
</dbReference>
<feature type="domain" description="PAS" evidence="10">
    <location>
        <begin position="686"/>
        <end position="755"/>
    </location>
</feature>
<dbReference type="InterPro" id="IPR004358">
    <property type="entry name" value="Sig_transdc_His_kin-like_C"/>
</dbReference>
<dbReference type="InterPro" id="IPR036890">
    <property type="entry name" value="HATPase_C_sf"/>
</dbReference>
<dbReference type="SMART" id="SM00086">
    <property type="entry name" value="PAC"/>
    <property type="match status" value="4"/>
</dbReference>
<dbReference type="Pfam" id="PF13188">
    <property type="entry name" value="PAS_8"/>
    <property type="match status" value="1"/>
</dbReference>
<evidence type="ECO:0000313" key="12">
    <source>
        <dbReference type="EMBL" id="WFN37077.1"/>
    </source>
</evidence>
<protein>
    <recommendedName>
        <fullName evidence="2">histidine kinase</fullName>
        <ecNumber evidence="2">2.7.13.3</ecNumber>
    </recommendedName>
</protein>
<evidence type="ECO:0000259" key="9">
    <source>
        <dbReference type="PROSITE" id="PS50110"/>
    </source>
</evidence>
<dbReference type="GO" id="GO:0000155">
    <property type="term" value="F:phosphorelay sensor kinase activity"/>
    <property type="evidence" value="ECO:0007669"/>
    <property type="project" value="InterPro"/>
</dbReference>
<name>A0AAF0JMF3_9EURY</name>
<evidence type="ECO:0000256" key="2">
    <source>
        <dbReference type="ARBA" id="ARBA00012438"/>
    </source>
</evidence>
<evidence type="ECO:0000259" key="8">
    <source>
        <dbReference type="PROSITE" id="PS50109"/>
    </source>
</evidence>
<dbReference type="Gene3D" id="3.30.450.20">
    <property type="entry name" value="PAS domain"/>
    <property type="match status" value="6"/>
</dbReference>
<dbReference type="InterPro" id="IPR001789">
    <property type="entry name" value="Sig_transdc_resp-reg_receiver"/>
</dbReference>
<proteinExistence type="predicted"/>
<feature type="domain" description="Response regulatory" evidence="9">
    <location>
        <begin position="6"/>
        <end position="121"/>
    </location>
</feature>
<dbReference type="PANTHER" id="PTHR43304:SF1">
    <property type="entry name" value="PAC DOMAIN-CONTAINING PROTEIN"/>
    <property type="match status" value="1"/>
</dbReference>
<feature type="domain" description="PAS" evidence="10">
    <location>
        <begin position="137"/>
        <end position="182"/>
    </location>
</feature>
<dbReference type="PRINTS" id="PR00344">
    <property type="entry name" value="BCTRLSENSOR"/>
</dbReference>
<dbReference type="EC" id="2.7.13.3" evidence="2"/>
<dbReference type="Proteomes" id="UP001218895">
    <property type="component" value="Chromosome"/>
</dbReference>
<dbReference type="InterPro" id="IPR000700">
    <property type="entry name" value="PAS-assoc_C"/>
</dbReference>
<dbReference type="NCBIfam" id="TIGR00229">
    <property type="entry name" value="sensory_box"/>
    <property type="match status" value="6"/>
</dbReference>
<feature type="domain" description="PAS" evidence="10">
    <location>
        <begin position="560"/>
        <end position="632"/>
    </location>
</feature>
<evidence type="ECO:0000256" key="5">
    <source>
        <dbReference type="ARBA" id="ARBA00022777"/>
    </source>
</evidence>
<dbReference type="PROSITE" id="PS50112">
    <property type="entry name" value="PAS"/>
    <property type="match status" value="6"/>
</dbReference>
<evidence type="ECO:0000256" key="3">
    <source>
        <dbReference type="ARBA" id="ARBA00022553"/>
    </source>
</evidence>
<dbReference type="SUPFAM" id="SSF52172">
    <property type="entry name" value="CheY-like"/>
    <property type="match status" value="1"/>
</dbReference>